<organism evidence="2">
    <name type="scientific">Vitis vinifera</name>
    <name type="common">Grape</name>
    <dbReference type="NCBI Taxonomy" id="29760"/>
    <lineage>
        <taxon>Eukaryota</taxon>
        <taxon>Viridiplantae</taxon>
        <taxon>Streptophyta</taxon>
        <taxon>Embryophyta</taxon>
        <taxon>Tracheophyta</taxon>
        <taxon>Spermatophyta</taxon>
        <taxon>Magnoliopsida</taxon>
        <taxon>eudicotyledons</taxon>
        <taxon>Gunneridae</taxon>
        <taxon>Pentapetalae</taxon>
        <taxon>rosids</taxon>
        <taxon>Vitales</taxon>
        <taxon>Vitaceae</taxon>
        <taxon>Viteae</taxon>
        <taxon>Vitis</taxon>
    </lineage>
</organism>
<dbReference type="AlphaFoldDB" id="A5AD38"/>
<feature type="region of interest" description="Disordered" evidence="1">
    <location>
        <begin position="128"/>
        <end position="153"/>
    </location>
</feature>
<name>A5AD38_VITVI</name>
<gene>
    <name evidence="2" type="ORF">VITISV_017601</name>
</gene>
<protein>
    <submittedName>
        <fullName evidence="2">Uncharacterized protein</fullName>
    </submittedName>
</protein>
<accession>A5AD38</accession>
<evidence type="ECO:0000256" key="1">
    <source>
        <dbReference type="SAM" id="MobiDB-lite"/>
    </source>
</evidence>
<reference evidence="2" key="1">
    <citation type="journal article" date="2007" name="PLoS ONE">
        <title>The first genome sequence of an elite grapevine cultivar (Pinot noir Vitis vinifera L.): coping with a highly heterozygous genome.</title>
        <authorList>
            <person name="Velasco R."/>
            <person name="Zharkikh A."/>
            <person name="Troggio M."/>
            <person name="Cartwright D.A."/>
            <person name="Cestaro A."/>
            <person name="Pruss D."/>
            <person name="Pindo M."/>
            <person name="FitzGerald L.M."/>
            <person name="Vezzulli S."/>
            <person name="Reid J."/>
            <person name="Malacarne G."/>
            <person name="Iliev D."/>
            <person name="Coppola G."/>
            <person name="Wardell B."/>
            <person name="Micheletti D."/>
            <person name="Macalma T."/>
            <person name="Facci M."/>
            <person name="Mitchell J.T."/>
            <person name="Perazzolli M."/>
            <person name="Eldredge G."/>
            <person name="Gatto P."/>
            <person name="Oyzerski R."/>
            <person name="Moretto M."/>
            <person name="Gutin N."/>
            <person name="Stefanini M."/>
            <person name="Chen Y."/>
            <person name="Segala C."/>
            <person name="Davenport C."/>
            <person name="Dematte L."/>
            <person name="Mraz A."/>
            <person name="Battilana J."/>
            <person name="Stormo K."/>
            <person name="Costa F."/>
            <person name="Tao Q."/>
            <person name="Si-Ammour A."/>
            <person name="Harkins T."/>
            <person name="Lackey A."/>
            <person name="Perbost C."/>
            <person name="Taillon B."/>
            <person name="Stella A."/>
            <person name="Solovyev V."/>
            <person name="Fawcett J.A."/>
            <person name="Sterck L."/>
            <person name="Vandepoele K."/>
            <person name="Grando S.M."/>
            <person name="Toppo S."/>
            <person name="Moser C."/>
            <person name="Lanchbury J."/>
            <person name="Bogden R."/>
            <person name="Skolnick M."/>
            <person name="Sgaramella V."/>
            <person name="Bhatnagar S.K."/>
            <person name="Fontana P."/>
            <person name="Gutin A."/>
            <person name="Van de Peer Y."/>
            <person name="Salamini F."/>
            <person name="Viola R."/>
        </authorList>
    </citation>
    <scope>NUCLEOTIDE SEQUENCE</scope>
</reference>
<dbReference type="EMBL" id="AM423521">
    <property type="protein sequence ID" value="CAN77809.1"/>
    <property type="molecule type" value="Genomic_DNA"/>
</dbReference>
<sequence length="153" mass="16846">MAAHVLLGNPDGVDPDSLARSVSSRRGVPTPCTRRRSPLRNIAHSTRVRILSDRLSTFSGYFMSRIWCANILHPDISQPDGRGGRFNFSGQTYPDSLIALTRRIFLLVYSAVVINFVDYSLNQRAPAGHESAETPIGNESHTPKGPLDTINTN</sequence>
<evidence type="ECO:0000313" key="2">
    <source>
        <dbReference type="EMBL" id="CAN77809.1"/>
    </source>
</evidence>
<proteinExistence type="predicted"/>
<feature type="region of interest" description="Disordered" evidence="1">
    <location>
        <begin position="16"/>
        <end position="36"/>
    </location>
</feature>